<name>A0A549TG59_9HYPH</name>
<sequence length="125" mass="13540">MKPANFILLHVDSVAASSVFYQVLLDIKPVEASPTFAMFVLAGGFKIGLWDRRGVEPGTSGATGASEIVFSCDSDAEVDALHALWIGRQAHILQPPTTMDFGRTFTATDPDGHRLRVYHVADQPV</sequence>
<dbReference type="EMBL" id="VJMG01000009">
    <property type="protein sequence ID" value="TRL41567.1"/>
    <property type="molecule type" value="Genomic_DNA"/>
</dbReference>
<accession>A0A549TG59</accession>
<dbReference type="PIRSF" id="PIRSF039020">
    <property type="entry name" value="EhpR"/>
    <property type="match status" value="1"/>
</dbReference>
<dbReference type="SUPFAM" id="SSF54593">
    <property type="entry name" value="Glyoxalase/Bleomycin resistance protein/Dihydroxybiphenyl dioxygenase"/>
    <property type="match status" value="1"/>
</dbReference>
<organism evidence="2 3">
    <name type="scientific">Rhizobium straminoryzae</name>
    <dbReference type="NCBI Taxonomy" id="1387186"/>
    <lineage>
        <taxon>Bacteria</taxon>
        <taxon>Pseudomonadati</taxon>
        <taxon>Pseudomonadota</taxon>
        <taxon>Alphaproteobacteria</taxon>
        <taxon>Hyphomicrobiales</taxon>
        <taxon>Rhizobiaceae</taxon>
        <taxon>Rhizobium/Agrobacterium group</taxon>
        <taxon>Rhizobium</taxon>
    </lineage>
</organism>
<dbReference type="Gene3D" id="3.30.720.110">
    <property type="match status" value="1"/>
</dbReference>
<protein>
    <submittedName>
        <fullName evidence="2">Drug:proton antiporter</fullName>
    </submittedName>
</protein>
<feature type="domain" description="VOC" evidence="1">
    <location>
        <begin position="3"/>
        <end position="120"/>
    </location>
</feature>
<gene>
    <name evidence="2" type="ORF">FNA46_04050</name>
</gene>
<evidence type="ECO:0000313" key="3">
    <source>
        <dbReference type="Proteomes" id="UP000316801"/>
    </source>
</evidence>
<keyword evidence="3" id="KW-1185">Reference proteome</keyword>
<dbReference type="Gene3D" id="3.30.720.120">
    <property type="match status" value="1"/>
</dbReference>
<comment type="caution">
    <text evidence="2">The sequence shown here is derived from an EMBL/GenBank/DDBJ whole genome shotgun (WGS) entry which is preliminary data.</text>
</comment>
<dbReference type="Pfam" id="PF00903">
    <property type="entry name" value="Glyoxalase"/>
    <property type="match status" value="1"/>
</dbReference>
<dbReference type="InterPro" id="IPR026275">
    <property type="entry name" value="Glyoxalase/dOase/EhpR"/>
</dbReference>
<evidence type="ECO:0000259" key="1">
    <source>
        <dbReference type="PROSITE" id="PS51819"/>
    </source>
</evidence>
<dbReference type="RefSeq" id="WP_142881061.1">
    <property type="nucleotide sequence ID" value="NZ_VJMG01000009.1"/>
</dbReference>
<dbReference type="InterPro" id="IPR029068">
    <property type="entry name" value="Glyas_Bleomycin-R_OHBP_Dase"/>
</dbReference>
<dbReference type="InterPro" id="IPR037523">
    <property type="entry name" value="VOC_core"/>
</dbReference>
<proteinExistence type="predicted"/>
<dbReference type="AlphaFoldDB" id="A0A549TG59"/>
<reference evidence="2 3" key="1">
    <citation type="submission" date="2019-07" db="EMBL/GenBank/DDBJ databases">
        <title>Ln-dependent methylotrophs.</title>
        <authorList>
            <person name="Tani A."/>
        </authorList>
    </citation>
    <scope>NUCLEOTIDE SEQUENCE [LARGE SCALE GENOMIC DNA]</scope>
    <source>
        <strain evidence="2 3">SM12</strain>
    </source>
</reference>
<dbReference type="PROSITE" id="PS51819">
    <property type="entry name" value="VOC"/>
    <property type="match status" value="1"/>
</dbReference>
<dbReference type="InterPro" id="IPR004360">
    <property type="entry name" value="Glyas_Fos-R_dOase_dom"/>
</dbReference>
<evidence type="ECO:0000313" key="2">
    <source>
        <dbReference type="EMBL" id="TRL41567.1"/>
    </source>
</evidence>
<dbReference type="Proteomes" id="UP000316801">
    <property type="component" value="Unassembled WGS sequence"/>
</dbReference>